<dbReference type="AlphaFoldDB" id="A0A382MXZ9"/>
<dbReference type="EMBL" id="UINC01096686">
    <property type="protein sequence ID" value="SVC53769.1"/>
    <property type="molecule type" value="Genomic_DNA"/>
</dbReference>
<reference evidence="1" key="1">
    <citation type="submission" date="2018-05" db="EMBL/GenBank/DDBJ databases">
        <authorList>
            <person name="Lanie J.A."/>
            <person name="Ng W.-L."/>
            <person name="Kazmierczak K.M."/>
            <person name="Andrzejewski T.M."/>
            <person name="Davidsen T.M."/>
            <person name="Wayne K.J."/>
            <person name="Tettelin H."/>
            <person name="Glass J.I."/>
            <person name="Rusch D."/>
            <person name="Podicherti R."/>
            <person name="Tsui H.-C.T."/>
            <person name="Winkler M.E."/>
        </authorList>
    </citation>
    <scope>NUCLEOTIDE SEQUENCE</scope>
</reference>
<gene>
    <name evidence="1" type="ORF">METZ01_LOCUS306623</name>
</gene>
<feature type="non-terminal residue" evidence="1">
    <location>
        <position position="1"/>
    </location>
</feature>
<sequence>DLVWFVAVGLGVLAAILHWPIADGPILRQTRPAEEA</sequence>
<name>A0A382MXZ9_9ZZZZ</name>
<organism evidence="1">
    <name type="scientific">marine metagenome</name>
    <dbReference type="NCBI Taxonomy" id="408172"/>
    <lineage>
        <taxon>unclassified sequences</taxon>
        <taxon>metagenomes</taxon>
        <taxon>ecological metagenomes</taxon>
    </lineage>
</organism>
<evidence type="ECO:0000313" key="1">
    <source>
        <dbReference type="EMBL" id="SVC53769.1"/>
    </source>
</evidence>
<protein>
    <submittedName>
        <fullName evidence="1">Uncharacterized protein</fullName>
    </submittedName>
</protein>
<accession>A0A382MXZ9</accession>
<proteinExistence type="predicted"/>